<keyword evidence="2" id="KW-0645">Protease</keyword>
<feature type="domain" description="Peptidase M48" evidence="8">
    <location>
        <begin position="380"/>
        <end position="543"/>
    </location>
</feature>
<dbReference type="EMBL" id="JADEXG010000020">
    <property type="protein sequence ID" value="MBE9077712.1"/>
    <property type="molecule type" value="Genomic_DNA"/>
</dbReference>
<proteinExistence type="predicted"/>
<evidence type="ECO:0000256" key="3">
    <source>
        <dbReference type="ARBA" id="ARBA00022723"/>
    </source>
</evidence>
<feature type="region of interest" description="Disordered" evidence="7">
    <location>
        <begin position="34"/>
        <end position="133"/>
    </location>
</feature>
<evidence type="ECO:0000256" key="4">
    <source>
        <dbReference type="ARBA" id="ARBA00022801"/>
    </source>
</evidence>
<evidence type="ECO:0000256" key="1">
    <source>
        <dbReference type="ARBA" id="ARBA00001947"/>
    </source>
</evidence>
<sequence length="610" mass="66240">MKLPKPFLLALPTGFLLALTVGSVFPVLGQTAEDFLEPTTPNSDPAELLTIEDDAPNPESARDEATVGEVLDSELEADSETLLTQDSEDMPDEDSEESSSESENVPAEDSEDATADGPEQPEESATDVDPEAEAAAQLRRERLIEADRLYEAGDIAAAQALYRTAKLGEAAAEADLPPEPFSDEAQLSPAAAVYWREANAGIANDRESQALVSLALLTEEYPAFTPGHLRYAEVLQRYDQPEAAEQVLEQALTQYPAAPELLAAQVELMMAQEQWLEASIAGRQFAALNPEHPTAEQQTAQAAENLERFKRRTRSRLQTNAIANVFTGVVGYALTGSILGPFTAAESAIILLQGESTIGRRVSEQAQSQLPMLENEEVLAYVRELGQELAAVAGREEFDYEFYVILDRNLNAFALPGGKVFLNAGAILDTRSEAELAGLIAHELSHAVLSHGFQLVTQGNLTSSVAQYLPLSGLATNFFLADYSRQMERQADVVGTQILAASGYAADGLYHLMVTLNEKEENRGGISWFRTHPSPQNRVDYLLALVERGGYNRYAYEGVARHEAIQALVEAELAAQEAEEAGEKSPLDELLDAESESSQPEAEADEQLEP</sequence>
<dbReference type="InterPro" id="IPR011990">
    <property type="entry name" value="TPR-like_helical_dom_sf"/>
</dbReference>
<evidence type="ECO:0000259" key="8">
    <source>
        <dbReference type="Pfam" id="PF01435"/>
    </source>
</evidence>
<evidence type="ECO:0000256" key="7">
    <source>
        <dbReference type="SAM" id="MobiDB-lite"/>
    </source>
</evidence>
<dbReference type="InterPro" id="IPR001915">
    <property type="entry name" value="Peptidase_M48"/>
</dbReference>
<accession>A0A8J7AXA2</accession>
<reference evidence="9" key="1">
    <citation type="submission" date="2020-10" db="EMBL/GenBank/DDBJ databases">
        <authorList>
            <person name="Castelo-Branco R."/>
            <person name="Eusebio N."/>
            <person name="Adriana R."/>
            <person name="Vieira A."/>
            <person name="Brugerolle De Fraissinette N."/>
            <person name="Rezende De Castro R."/>
            <person name="Schneider M.P."/>
            <person name="Vasconcelos V."/>
            <person name="Leao P.N."/>
        </authorList>
    </citation>
    <scope>NUCLEOTIDE SEQUENCE</scope>
    <source>
        <strain evidence="9">LEGE 07310</strain>
    </source>
</reference>
<dbReference type="CDD" id="cd07333">
    <property type="entry name" value="M48C_bepA_like"/>
    <property type="match status" value="1"/>
</dbReference>
<dbReference type="PANTHER" id="PTHR22726">
    <property type="entry name" value="METALLOENDOPEPTIDASE OMA1"/>
    <property type="match status" value="1"/>
</dbReference>
<comment type="cofactor">
    <cofactor evidence="1">
        <name>Zn(2+)</name>
        <dbReference type="ChEBI" id="CHEBI:29105"/>
    </cofactor>
</comment>
<dbReference type="RefSeq" id="WP_193906756.1">
    <property type="nucleotide sequence ID" value="NZ_JADEXG010000020.1"/>
</dbReference>
<dbReference type="Gene3D" id="1.25.40.10">
    <property type="entry name" value="Tetratricopeptide repeat domain"/>
    <property type="match status" value="1"/>
</dbReference>
<gene>
    <name evidence="9" type="ORF">IQ241_10455</name>
</gene>
<evidence type="ECO:0000313" key="10">
    <source>
        <dbReference type="Proteomes" id="UP000636505"/>
    </source>
</evidence>
<keyword evidence="5" id="KW-0862">Zinc</keyword>
<dbReference type="AlphaFoldDB" id="A0A8J7AXA2"/>
<evidence type="ECO:0000256" key="2">
    <source>
        <dbReference type="ARBA" id="ARBA00022670"/>
    </source>
</evidence>
<comment type="caution">
    <text evidence="9">The sequence shown here is derived from an EMBL/GenBank/DDBJ whole genome shotgun (WGS) entry which is preliminary data.</text>
</comment>
<keyword evidence="10" id="KW-1185">Reference proteome</keyword>
<dbReference type="SUPFAM" id="SSF48452">
    <property type="entry name" value="TPR-like"/>
    <property type="match status" value="1"/>
</dbReference>
<dbReference type="PANTHER" id="PTHR22726:SF1">
    <property type="entry name" value="METALLOENDOPEPTIDASE OMA1, MITOCHONDRIAL"/>
    <property type="match status" value="1"/>
</dbReference>
<dbReference type="Gene3D" id="3.30.2010.10">
    <property type="entry name" value="Metalloproteases ('zincins'), catalytic domain"/>
    <property type="match status" value="1"/>
</dbReference>
<dbReference type="GO" id="GO:0051603">
    <property type="term" value="P:proteolysis involved in protein catabolic process"/>
    <property type="evidence" value="ECO:0007669"/>
    <property type="project" value="TreeGrafter"/>
</dbReference>
<name>A0A8J7AXA2_9CYAN</name>
<dbReference type="GO" id="GO:0046872">
    <property type="term" value="F:metal ion binding"/>
    <property type="evidence" value="ECO:0007669"/>
    <property type="project" value="UniProtKB-KW"/>
</dbReference>
<dbReference type="GO" id="GO:0004222">
    <property type="term" value="F:metalloendopeptidase activity"/>
    <property type="evidence" value="ECO:0007669"/>
    <property type="project" value="InterPro"/>
</dbReference>
<evidence type="ECO:0000313" key="9">
    <source>
        <dbReference type="EMBL" id="MBE9077712.1"/>
    </source>
</evidence>
<keyword evidence="3" id="KW-0479">Metal-binding</keyword>
<dbReference type="InterPro" id="IPR051156">
    <property type="entry name" value="Mito/Outer_Membr_Metalloprot"/>
</dbReference>
<feature type="compositionally biased region" description="Acidic residues" evidence="7">
    <location>
        <begin position="86"/>
        <end position="132"/>
    </location>
</feature>
<dbReference type="Pfam" id="PF01435">
    <property type="entry name" value="Peptidase_M48"/>
    <property type="match status" value="1"/>
</dbReference>
<feature type="region of interest" description="Disordered" evidence="7">
    <location>
        <begin position="575"/>
        <end position="610"/>
    </location>
</feature>
<evidence type="ECO:0000256" key="5">
    <source>
        <dbReference type="ARBA" id="ARBA00022833"/>
    </source>
</evidence>
<keyword evidence="4" id="KW-0378">Hydrolase</keyword>
<dbReference type="GO" id="GO:0016020">
    <property type="term" value="C:membrane"/>
    <property type="evidence" value="ECO:0007669"/>
    <property type="project" value="TreeGrafter"/>
</dbReference>
<organism evidence="9 10">
    <name type="scientific">Vasconcelosia minhoensis LEGE 07310</name>
    <dbReference type="NCBI Taxonomy" id="915328"/>
    <lineage>
        <taxon>Bacteria</taxon>
        <taxon>Bacillati</taxon>
        <taxon>Cyanobacteriota</taxon>
        <taxon>Cyanophyceae</taxon>
        <taxon>Nodosilineales</taxon>
        <taxon>Cymatolegaceae</taxon>
        <taxon>Vasconcelosia</taxon>
        <taxon>Vasconcelosia minhoensis</taxon>
    </lineage>
</organism>
<protein>
    <submittedName>
        <fullName evidence="9">M48 family metalloprotease</fullName>
    </submittedName>
</protein>
<dbReference type="Proteomes" id="UP000636505">
    <property type="component" value="Unassembled WGS sequence"/>
</dbReference>
<evidence type="ECO:0000256" key="6">
    <source>
        <dbReference type="ARBA" id="ARBA00023049"/>
    </source>
</evidence>
<keyword evidence="6 9" id="KW-0482">Metalloprotease</keyword>